<comment type="caution">
    <text evidence="1">The sequence shown here is derived from an EMBL/GenBank/DDBJ whole genome shotgun (WGS) entry which is preliminary data.</text>
</comment>
<accession>A0ABR5AHF0</accession>
<name>A0ABR5AHF0_9BACL</name>
<keyword evidence="2" id="KW-1185">Reference proteome</keyword>
<evidence type="ECO:0000313" key="1">
    <source>
        <dbReference type="EMBL" id="KIL40327.1"/>
    </source>
</evidence>
<dbReference type="Proteomes" id="UP000031967">
    <property type="component" value="Unassembled WGS sequence"/>
</dbReference>
<gene>
    <name evidence="1" type="ORF">SD70_14515</name>
</gene>
<sequence length="170" mass="18184">MAAAAALAILLLWSVSQTVGMLRSGGHSDESAVRLLYQVSELHIELLGSQLKQAAGAKTAAELEPLKQALYTAAFTHDKLVKAVGEQNLTPLHSLTELSQLMLRLQLGGTRAVKPDEAALLQETAGLFAELEESYGKLLSSGDAVVASQNRAIAETDEKLVKLLQKHSQK</sequence>
<proteinExistence type="predicted"/>
<reference evidence="1 2" key="1">
    <citation type="submission" date="2014-12" db="EMBL/GenBank/DDBJ databases">
        <title>Draft genome sequence of Paenibacillus kamchatkensis strain B-2647.</title>
        <authorList>
            <person name="Karlyshev A.V."/>
            <person name="Kudryashova E.B."/>
        </authorList>
    </citation>
    <scope>NUCLEOTIDE SEQUENCE [LARGE SCALE GENOMIC DNA]</scope>
    <source>
        <strain evidence="1 2">VKM B-2647</strain>
    </source>
</reference>
<protein>
    <recommendedName>
        <fullName evidence="3">S-adenosylmethionine decarboxylase</fullName>
    </recommendedName>
</protein>
<evidence type="ECO:0008006" key="3">
    <source>
        <dbReference type="Google" id="ProtNLM"/>
    </source>
</evidence>
<dbReference type="EMBL" id="JXAK01000023">
    <property type="protein sequence ID" value="KIL40327.1"/>
    <property type="molecule type" value="Genomic_DNA"/>
</dbReference>
<evidence type="ECO:0000313" key="2">
    <source>
        <dbReference type="Proteomes" id="UP000031967"/>
    </source>
</evidence>
<organism evidence="1 2">
    <name type="scientific">Gordoniibacillus kamchatkensis</name>
    <dbReference type="NCBI Taxonomy" id="1590651"/>
    <lineage>
        <taxon>Bacteria</taxon>
        <taxon>Bacillati</taxon>
        <taxon>Bacillota</taxon>
        <taxon>Bacilli</taxon>
        <taxon>Bacillales</taxon>
        <taxon>Paenibacillaceae</taxon>
        <taxon>Gordoniibacillus</taxon>
    </lineage>
</organism>